<dbReference type="AlphaFoldDB" id="A0A9J6R028"/>
<comment type="caution">
    <text evidence="1">The sequence shown here is derived from an EMBL/GenBank/DDBJ whole genome shotgun (WGS) entry which is preliminary data.</text>
</comment>
<gene>
    <name evidence="1" type="ORF">OBO34_22405</name>
</gene>
<feature type="non-terminal residue" evidence="1">
    <location>
        <position position="1"/>
    </location>
</feature>
<evidence type="ECO:0000313" key="1">
    <source>
        <dbReference type="EMBL" id="MCU7381071.1"/>
    </source>
</evidence>
<organism evidence="1 2">
    <name type="scientific">Hominibacterium faecale</name>
    <dbReference type="NCBI Taxonomy" id="2839743"/>
    <lineage>
        <taxon>Bacteria</taxon>
        <taxon>Bacillati</taxon>
        <taxon>Bacillota</taxon>
        <taxon>Clostridia</taxon>
        <taxon>Peptostreptococcales</taxon>
        <taxon>Anaerovoracaceae</taxon>
        <taxon>Hominibacterium</taxon>
    </lineage>
</organism>
<reference evidence="1" key="1">
    <citation type="submission" date="2022-09" db="EMBL/GenBank/DDBJ databases">
        <title>Culturomic study of gut microbiota in children with autism spectrum disorder.</title>
        <authorList>
            <person name="Efimov B.A."/>
            <person name="Chaplin A.V."/>
            <person name="Sokolova S.R."/>
            <person name="Pikina A.P."/>
            <person name="Korzhanova M."/>
            <person name="Belova V."/>
            <person name="Korostin D."/>
        </authorList>
    </citation>
    <scope>NUCLEOTIDE SEQUENCE</scope>
    <source>
        <strain evidence="1">ASD5510</strain>
    </source>
</reference>
<protein>
    <recommendedName>
        <fullName evidence="3">Conjugal transfer protein</fullName>
    </recommendedName>
</protein>
<sequence>CRWFKVAVLPLDAALCAEITKGRDEIKRCAVCGAAFTPNSNRAKYCPDCAVQVRRKKEAERQRKRYLLSTHLGR</sequence>
<evidence type="ECO:0008006" key="3">
    <source>
        <dbReference type="Google" id="ProtNLM"/>
    </source>
</evidence>
<keyword evidence="2" id="KW-1185">Reference proteome</keyword>
<accession>A0A9J6R028</accession>
<dbReference type="Proteomes" id="UP001065549">
    <property type="component" value="Unassembled WGS sequence"/>
</dbReference>
<name>A0A9J6R028_9FIRM</name>
<proteinExistence type="predicted"/>
<evidence type="ECO:0000313" key="2">
    <source>
        <dbReference type="Proteomes" id="UP001065549"/>
    </source>
</evidence>
<dbReference type="EMBL" id="JAOSHN010000029">
    <property type="protein sequence ID" value="MCU7381071.1"/>
    <property type="molecule type" value="Genomic_DNA"/>
</dbReference>